<protein>
    <submittedName>
        <fullName evidence="2">Uncharacterized protein</fullName>
    </submittedName>
</protein>
<feature type="compositionally biased region" description="Acidic residues" evidence="1">
    <location>
        <begin position="72"/>
        <end position="82"/>
    </location>
</feature>
<reference evidence="2 3" key="1">
    <citation type="journal article" date="2020" name="ISME J.">
        <title>Uncovering the hidden diversity of litter-decomposition mechanisms in mushroom-forming fungi.</title>
        <authorList>
            <person name="Floudas D."/>
            <person name="Bentzer J."/>
            <person name="Ahren D."/>
            <person name="Johansson T."/>
            <person name="Persson P."/>
            <person name="Tunlid A."/>
        </authorList>
    </citation>
    <scope>NUCLEOTIDE SEQUENCE [LARGE SCALE GENOMIC DNA]</scope>
    <source>
        <strain evidence="2 3">CBS 406.79</strain>
    </source>
</reference>
<evidence type="ECO:0000313" key="3">
    <source>
        <dbReference type="Proteomes" id="UP000518752"/>
    </source>
</evidence>
<keyword evidence="3" id="KW-1185">Reference proteome</keyword>
<comment type="caution">
    <text evidence="2">The sequence shown here is derived from an EMBL/GenBank/DDBJ whole genome shotgun (WGS) entry which is preliminary data.</text>
</comment>
<proteinExistence type="predicted"/>
<name>A0A8H5D5C7_9AGAR</name>
<feature type="region of interest" description="Disordered" evidence="1">
    <location>
        <begin position="72"/>
        <end position="106"/>
    </location>
</feature>
<dbReference type="Proteomes" id="UP000518752">
    <property type="component" value="Unassembled WGS sequence"/>
</dbReference>
<accession>A0A8H5D5C7</accession>
<sequence>MLSASRSEPLYSLGDSDPKFSCQFPLAPSAIVFRRFRPEENGIFGEFGTIHRFVAWGDPSYHIGRYCQDALEEEEERQEAEEETKGDGHVIYSTEGEGEVRPDATR</sequence>
<dbReference type="EMBL" id="JAACJN010000274">
    <property type="protein sequence ID" value="KAF5353003.1"/>
    <property type="molecule type" value="Genomic_DNA"/>
</dbReference>
<dbReference type="AlphaFoldDB" id="A0A8H5D5C7"/>
<evidence type="ECO:0000256" key="1">
    <source>
        <dbReference type="SAM" id="MobiDB-lite"/>
    </source>
</evidence>
<organism evidence="2 3">
    <name type="scientific">Collybiopsis confluens</name>
    <dbReference type="NCBI Taxonomy" id="2823264"/>
    <lineage>
        <taxon>Eukaryota</taxon>
        <taxon>Fungi</taxon>
        <taxon>Dikarya</taxon>
        <taxon>Basidiomycota</taxon>
        <taxon>Agaricomycotina</taxon>
        <taxon>Agaricomycetes</taxon>
        <taxon>Agaricomycetidae</taxon>
        <taxon>Agaricales</taxon>
        <taxon>Marasmiineae</taxon>
        <taxon>Omphalotaceae</taxon>
        <taxon>Collybiopsis</taxon>
    </lineage>
</organism>
<evidence type="ECO:0000313" key="2">
    <source>
        <dbReference type="EMBL" id="KAF5353003.1"/>
    </source>
</evidence>
<gene>
    <name evidence="2" type="ORF">D9757_014960</name>
</gene>